<organism evidence="5 6">
    <name type="scientific">Vibrio rumoiensis</name>
    <dbReference type="NCBI Taxonomy" id="76258"/>
    <lineage>
        <taxon>Bacteria</taxon>
        <taxon>Pseudomonadati</taxon>
        <taxon>Pseudomonadota</taxon>
        <taxon>Gammaproteobacteria</taxon>
        <taxon>Vibrionales</taxon>
        <taxon>Vibrionaceae</taxon>
        <taxon>Vibrio</taxon>
    </lineage>
</organism>
<evidence type="ECO:0000313" key="6">
    <source>
        <dbReference type="Proteomes" id="UP001607151"/>
    </source>
</evidence>
<dbReference type="Pfam" id="PF12833">
    <property type="entry name" value="HTH_18"/>
    <property type="match status" value="1"/>
</dbReference>
<gene>
    <name evidence="5" type="ORF">ACGRQ9_16725</name>
</gene>
<reference evidence="5 6" key="1">
    <citation type="submission" date="2024-10" db="EMBL/GenBank/DDBJ databases">
        <authorList>
            <person name="Yibar A."/>
            <person name="Saticioglu I.B."/>
            <person name="Duman M."/>
            <person name="Ajmi N."/>
            <person name="Gurler F."/>
            <person name="Ay H."/>
            <person name="Onuk E."/>
            <person name="Guler S."/>
            <person name="Romalde J.L."/>
        </authorList>
    </citation>
    <scope>NUCLEOTIDE SEQUENCE [LARGE SCALE GENOMIC DNA]</scope>
    <source>
        <strain evidence="5 6">14-MA-B</strain>
    </source>
</reference>
<name>A0ABW7IZY8_9VIBR</name>
<keyword evidence="2" id="KW-0238">DNA-binding</keyword>
<evidence type="ECO:0000256" key="2">
    <source>
        <dbReference type="ARBA" id="ARBA00023125"/>
    </source>
</evidence>
<dbReference type="Gene3D" id="1.10.10.60">
    <property type="entry name" value="Homeodomain-like"/>
    <property type="match status" value="1"/>
</dbReference>
<comment type="caution">
    <text evidence="5">The sequence shown here is derived from an EMBL/GenBank/DDBJ whole genome shotgun (WGS) entry which is preliminary data.</text>
</comment>
<keyword evidence="3" id="KW-0804">Transcription</keyword>
<dbReference type="InterPro" id="IPR018060">
    <property type="entry name" value="HTH_AraC"/>
</dbReference>
<proteinExistence type="predicted"/>
<evidence type="ECO:0000259" key="4">
    <source>
        <dbReference type="PROSITE" id="PS01124"/>
    </source>
</evidence>
<dbReference type="Proteomes" id="UP001607151">
    <property type="component" value="Unassembled WGS sequence"/>
</dbReference>
<dbReference type="PANTHER" id="PTHR43280">
    <property type="entry name" value="ARAC-FAMILY TRANSCRIPTIONAL REGULATOR"/>
    <property type="match status" value="1"/>
</dbReference>
<evidence type="ECO:0000256" key="1">
    <source>
        <dbReference type="ARBA" id="ARBA00023015"/>
    </source>
</evidence>
<evidence type="ECO:0000256" key="3">
    <source>
        <dbReference type="ARBA" id="ARBA00023163"/>
    </source>
</evidence>
<evidence type="ECO:0000313" key="5">
    <source>
        <dbReference type="EMBL" id="MFH0267089.1"/>
    </source>
</evidence>
<keyword evidence="6" id="KW-1185">Reference proteome</keyword>
<protein>
    <submittedName>
        <fullName evidence="5">Helix-turn-helix transcriptional regulator</fullName>
    </submittedName>
</protein>
<feature type="domain" description="HTH araC/xylS-type" evidence="4">
    <location>
        <begin position="186"/>
        <end position="284"/>
    </location>
</feature>
<keyword evidence="1" id="KW-0805">Transcription regulation</keyword>
<dbReference type="PROSITE" id="PS00041">
    <property type="entry name" value="HTH_ARAC_FAMILY_1"/>
    <property type="match status" value="1"/>
</dbReference>
<dbReference type="RefSeq" id="WP_394608633.1">
    <property type="nucleotide sequence ID" value="NZ_JBIHSJ010000004.1"/>
</dbReference>
<dbReference type="InterPro" id="IPR009057">
    <property type="entry name" value="Homeodomain-like_sf"/>
</dbReference>
<sequence length="286" mass="33383">MNGTNNNFHVKNETKFNIPIVINKSETSSGITLLALWSTLSDQSYKVVWPKDRLRPLIEESVIALYTIQGHGEVVLHSEEIIQLEASTVIFLHPKDIKSYQCKGFIWEVFLMEFIPNGAINLPYQHLITLPNNEFFHKEMNQIVEYYQSNQSVERHFATAALTKTIYHWLTLAKGRERDKKLNLVQEVITQIHLNITQKWQVKDMASIAGCSEQYLRKLFLQYTNQTPKEYYLNSRLNTSRVLLKHKNYTINQAASTLNFYDAFHFSKAFKDKFGYPPSKIMKNKN</sequence>
<dbReference type="PANTHER" id="PTHR43280:SF31">
    <property type="entry name" value="TRANSCRIPTIONAL REGULATORY PROTEIN"/>
    <property type="match status" value="1"/>
</dbReference>
<dbReference type="SUPFAM" id="SSF46689">
    <property type="entry name" value="Homeodomain-like"/>
    <property type="match status" value="2"/>
</dbReference>
<dbReference type="InterPro" id="IPR018062">
    <property type="entry name" value="HTH_AraC-typ_CS"/>
</dbReference>
<accession>A0ABW7IZY8</accession>
<dbReference type="SMART" id="SM00342">
    <property type="entry name" value="HTH_ARAC"/>
    <property type="match status" value="1"/>
</dbReference>
<dbReference type="EMBL" id="JBIHSN010000003">
    <property type="protein sequence ID" value="MFH0267089.1"/>
    <property type="molecule type" value="Genomic_DNA"/>
</dbReference>
<dbReference type="PROSITE" id="PS01124">
    <property type="entry name" value="HTH_ARAC_FAMILY_2"/>
    <property type="match status" value="1"/>
</dbReference>